<dbReference type="InterPro" id="IPR037069">
    <property type="entry name" value="AcylCoA_DH/ox_N_sf"/>
</dbReference>
<dbReference type="GO" id="GO:0050660">
    <property type="term" value="F:flavin adenine dinucleotide binding"/>
    <property type="evidence" value="ECO:0007669"/>
    <property type="project" value="InterPro"/>
</dbReference>
<dbReference type="Pfam" id="PF02770">
    <property type="entry name" value="Acyl-CoA_dh_M"/>
    <property type="match status" value="1"/>
</dbReference>
<evidence type="ECO:0000256" key="5">
    <source>
        <dbReference type="ARBA" id="ARBA00023002"/>
    </source>
</evidence>
<evidence type="ECO:0000313" key="19">
    <source>
        <dbReference type="Proteomes" id="UP000616114"/>
    </source>
</evidence>
<feature type="domain" description="Acyl-CoA oxidase/dehydrogenase middle" evidence="15">
    <location>
        <begin position="197"/>
        <end position="284"/>
    </location>
</feature>
<dbReference type="Gene3D" id="2.40.110.10">
    <property type="entry name" value="Butyryl-CoA Dehydrogenase, subunit A, domain 2"/>
    <property type="match status" value="1"/>
</dbReference>
<reference evidence="18" key="2">
    <citation type="submission" date="2020-09" db="EMBL/GenBank/DDBJ databases">
        <authorList>
            <person name="Sun Q."/>
            <person name="Zhou Y."/>
        </authorList>
    </citation>
    <scope>NUCLEOTIDE SEQUENCE</scope>
    <source>
        <strain evidence="18">CGMCC 1.12785</strain>
    </source>
</reference>
<comment type="caution">
    <text evidence="18">The sequence shown here is derived from an EMBL/GenBank/DDBJ whole genome shotgun (WGS) entry which is preliminary data.</text>
</comment>
<evidence type="ECO:0000256" key="10">
    <source>
        <dbReference type="ARBA" id="ARBA00034345"/>
    </source>
</evidence>
<dbReference type="Pfam" id="PF02771">
    <property type="entry name" value="Acyl-CoA_dh_N"/>
    <property type="match status" value="1"/>
</dbReference>
<protein>
    <recommendedName>
        <fullName evidence="10">Dibenzothiophene monooxygenase</fullName>
        <ecNumber evidence="9">1.14.14.21</ecNumber>
    </recommendedName>
</protein>
<evidence type="ECO:0000259" key="16">
    <source>
        <dbReference type="Pfam" id="PF02771"/>
    </source>
</evidence>
<evidence type="ECO:0000256" key="7">
    <source>
        <dbReference type="ARBA" id="ARBA00034307"/>
    </source>
</evidence>
<dbReference type="PANTHER" id="PTHR43884:SF12">
    <property type="entry name" value="ISOVALERYL-COA DEHYDROGENASE, MITOCHONDRIAL-RELATED"/>
    <property type="match status" value="1"/>
</dbReference>
<proteinExistence type="inferred from homology"/>
<dbReference type="InterPro" id="IPR013107">
    <property type="entry name" value="Acyl-CoA_DH_C"/>
</dbReference>
<feature type="domain" description="Acyl-CoA dehydrogenase/oxidase N-terminal" evidence="16">
    <location>
        <begin position="87"/>
        <end position="190"/>
    </location>
</feature>
<evidence type="ECO:0000259" key="15">
    <source>
        <dbReference type="Pfam" id="PF02770"/>
    </source>
</evidence>
<comment type="subcellular location">
    <subcellularLocation>
        <location evidence="1">Cytoplasm</location>
    </subcellularLocation>
</comment>
<dbReference type="PANTHER" id="PTHR43884">
    <property type="entry name" value="ACYL-COA DEHYDROGENASE"/>
    <property type="match status" value="1"/>
</dbReference>
<dbReference type="InterPro" id="IPR036250">
    <property type="entry name" value="AcylCo_DH-like_C"/>
</dbReference>
<feature type="domain" description="Acyl-CoA dehydrogenase C-terminal" evidence="17">
    <location>
        <begin position="311"/>
        <end position="447"/>
    </location>
</feature>
<dbReference type="AlphaFoldDB" id="A0A8J2U0H5"/>
<dbReference type="InterPro" id="IPR013786">
    <property type="entry name" value="AcylCoA_DH/ox_N"/>
</dbReference>
<keyword evidence="19" id="KW-1185">Reference proteome</keyword>
<name>A0A8J2U0H5_9MICO</name>
<dbReference type="GO" id="GO:0008470">
    <property type="term" value="F:3-methylbutanoyl-CoA dehydrogenase activity"/>
    <property type="evidence" value="ECO:0007669"/>
    <property type="project" value="TreeGrafter"/>
</dbReference>
<keyword evidence="4" id="KW-0547">Nucleotide-binding</keyword>
<dbReference type="EMBL" id="BMFY01000016">
    <property type="protein sequence ID" value="GGA25291.1"/>
    <property type="molecule type" value="Genomic_DNA"/>
</dbReference>
<dbReference type="SUPFAM" id="SSF56645">
    <property type="entry name" value="Acyl-CoA dehydrogenase NM domain-like"/>
    <property type="match status" value="1"/>
</dbReference>
<evidence type="ECO:0000256" key="13">
    <source>
        <dbReference type="ARBA" id="ARBA00049456"/>
    </source>
</evidence>
<evidence type="ECO:0000256" key="8">
    <source>
        <dbReference type="ARBA" id="ARBA00034317"/>
    </source>
</evidence>
<evidence type="ECO:0000259" key="17">
    <source>
        <dbReference type="Pfam" id="PF08028"/>
    </source>
</evidence>
<dbReference type="RefSeq" id="WP_188551747.1">
    <property type="nucleotide sequence ID" value="NZ_BMFY01000016.1"/>
</dbReference>
<dbReference type="Gene3D" id="1.20.140.10">
    <property type="entry name" value="Butyryl-CoA Dehydrogenase, subunit A, domain 3"/>
    <property type="match status" value="1"/>
</dbReference>
<dbReference type="EC" id="1.14.14.21" evidence="9"/>
<comment type="similarity">
    <text evidence="8">Belongs to the DszC flavin monooxygenase family.</text>
</comment>
<evidence type="ECO:0000256" key="2">
    <source>
        <dbReference type="ARBA" id="ARBA00022630"/>
    </source>
</evidence>
<gene>
    <name evidence="18" type="ORF">GCM10011333_30350</name>
</gene>
<dbReference type="GO" id="GO:0005737">
    <property type="term" value="C:cytoplasm"/>
    <property type="evidence" value="ECO:0007669"/>
    <property type="project" value="UniProtKB-SubCell"/>
</dbReference>
<comment type="catalytic activity">
    <reaction evidence="11">
        <text>dibenzothiophene + FMNH2 + O2 = dibenzothiophene 5-oxide + FMN + H2O + H(+)</text>
        <dbReference type="Rhea" id="RHEA:49076"/>
        <dbReference type="ChEBI" id="CHEBI:15377"/>
        <dbReference type="ChEBI" id="CHEBI:15378"/>
        <dbReference type="ChEBI" id="CHEBI:15379"/>
        <dbReference type="ChEBI" id="CHEBI:23681"/>
        <dbReference type="ChEBI" id="CHEBI:23683"/>
        <dbReference type="ChEBI" id="CHEBI:57618"/>
        <dbReference type="ChEBI" id="CHEBI:58210"/>
    </reaction>
</comment>
<evidence type="ECO:0000256" key="9">
    <source>
        <dbReference type="ARBA" id="ARBA00034328"/>
    </source>
</evidence>
<comment type="catalytic activity">
    <reaction evidence="13">
        <text>dibenzothiophene + 2 FMNH2 + 2 O2 = dibenzothiophene 5,5-dioxide + 2 FMN + 2 H2O + 2 H(+)</text>
        <dbReference type="Rhea" id="RHEA:49072"/>
        <dbReference type="ChEBI" id="CHEBI:15377"/>
        <dbReference type="ChEBI" id="CHEBI:15378"/>
        <dbReference type="ChEBI" id="CHEBI:15379"/>
        <dbReference type="ChEBI" id="CHEBI:23681"/>
        <dbReference type="ChEBI" id="CHEBI:57618"/>
        <dbReference type="ChEBI" id="CHEBI:58210"/>
        <dbReference type="ChEBI" id="CHEBI:90356"/>
        <dbReference type="EC" id="1.14.14.21"/>
    </reaction>
</comment>
<dbReference type="InterPro" id="IPR046373">
    <property type="entry name" value="Acyl-CoA_Oxase/DH_mid-dom_sf"/>
</dbReference>
<comment type="pathway">
    <text evidence="7">Sulfur metabolism; dibenzothiophene degradation.</text>
</comment>
<feature type="region of interest" description="Disordered" evidence="14">
    <location>
        <begin position="1"/>
        <end position="63"/>
    </location>
</feature>
<accession>A0A8J2U0H5</accession>
<keyword evidence="2" id="KW-0285">Flavoprotein</keyword>
<evidence type="ECO:0000313" key="18">
    <source>
        <dbReference type="EMBL" id="GGA25291.1"/>
    </source>
</evidence>
<evidence type="ECO:0000256" key="6">
    <source>
        <dbReference type="ARBA" id="ARBA00023033"/>
    </source>
</evidence>
<dbReference type="InterPro" id="IPR006091">
    <property type="entry name" value="Acyl-CoA_Oxase/DH_mid-dom"/>
</dbReference>
<dbReference type="Gene3D" id="1.10.540.10">
    <property type="entry name" value="Acyl-CoA dehydrogenase/oxidase, N-terminal domain"/>
    <property type="match status" value="1"/>
</dbReference>
<dbReference type="InterPro" id="IPR009100">
    <property type="entry name" value="AcylCoA_DH/oxidase_NM_dom_sf"/>
</dbReference>
<comment type="catalytic activity">
    <reaction evidence="12">
        <text>dibenzothiophene 5-oxide + FMNH2 + O2 = dibenzothiophene 5,5-dioxide + FMN + H2O + H(+)</text>
        <dbReference type="Rhea" id="RHEA:49080"/>
        <dbReference type="ChEBI" id="CHEBI:15377"/>
        <dbReference type="ChEBI" id="CHEBI:15378"/>
        <dbReference type="ChEBI" id="CHEBI:15379"/>
        <dbReference type="ChEBI" id="CHEBI:23683"/>
        <dbReference type="ChEBI" id="CHEBI:57618"/>
        <dbReference type="ChEBI" id="CHEBI:58210"/>
        <dbReference type="ChEBI" id="CHEBI:90356"/>
    </reaction>
</comment>
<dbReference type="Proteomes" id="UP000616114">
    <property type="component" value="Unassembled WGS sequence"/>
</dbReference>
<evidence type="ECO:0000256" key="3">
    <source>
        <dbReference type="ARBA" id="ARBA00022643"/>
    </source>
</evidence>
<evidence type="ECO:0000256" key="1">
    <source>
        <dbReference type="ARBA" id="ARBA00004496"/>
    </source>
</evidence>
<dbReference type="SUPFAM" id="SSF47203">
    <property type="entry name" value="Acyl-CoA dehydrogenase C-terminal domain-like"/>
    <property type="match status" value="1"/>
</dbReference>
<keyword evidence="6" id="KW-0503">Monooxygenase</keyword>
<keyword evidence="5" id="KW-0560">Oxidoreductase</keyword>
<dbReference type="GO" id="GO:0004497">
    <property type="term" value="F:monooxygenase activity"/>
    <property type="evidence" value="ECO:0007669"/>
    <property type="project" value="UniProtKB-KW"/>
</dbReference>
<reference evidence="18" key="1">
    <citation type="journal article" date="2014" name="Int. J. Syst. Evol. Microbiol.">
        <title>Complete genome sequence of Corynebacterium casei LMG S-19264T (=DSM 44701T), isolated from a smear-ripened cheese.</title>
        <authorList>
            <consortium name="US DOE Joint Genome Institute (JGI-PGF)"/>
            <person name="Walter F."/>
            <person name="Albersmeier A."/>
            <person name="Kalinowski J."/>
            <person name="Ruckert C."/>
        </authorList>
    </citation>
    <scope>NUCLEOTIDE SEQUENCE</scope>
    <source>
        <strain evidence="18">CGMCC 1.12785</strain>
    </source>
</reference>
<evidence type="ECO:0000256" key="12">
    <source>
        <dbReference type="ARBA" id="ARBA00048445"/>
    </source>
</evidence>
<evidence type="ECO:0000256" key="4">
    <source>
        <dbReference type="ARBA" id="ARBA00022741"/>
    </source>
</evidence>
<keyword evidence="3" id="KW-0288">FMN</keyword>
<sequence>MPEMNKNRCPAAPGDPGRPGSVQTDSARAGGSPRARLEEPGGVPDRPDTLAGPRVSVADEDSRAPAGAGYLQGRLAAYTADDHYEALAERFRPVFGKIAARAVERERTRTHAHEELRWLVDAGFGLLRLPADYGGLGARLSDLFRLLAELAEADPNLAQVWRNHFSFIEDRISATRDETTRRWLEKLAAGTFIGGGWTDKDAGAGEVTTRLIRSHDREGWTLTGTKYYSTGSNHADYNTVLALTPDGEQAVALVPTAQSGVEVRDDWDGFGQTLSGSGTVVYTDAFVEDIDVIPYATRYTYQSQYYQTALNAVVTGIVRAIARDGVAALKARRRAHRNNVAEEPARDPQLLEVIGRLVAHAQAADASLKESARLIDAVVAAERADDEDARAVLAARSQDAVEAAQLTIGEHALTAASIVFDALGASGTSAGLALDRHWRNARTLISHNPRVARARLLGERAIAAE</sequence>
<evidence type="ECO:0000256" key="14">
    <source>
        <dbReference type="SAM" id="MobiDB-lite"/>
    </source>
</evidence>
<organism evidence="18 19">
    <name type="scientific">Sediminivirga luteola</name>
    <dbReference type="NCBI Taxonomy" id="1774748"/>
    <lineage>
        <taxon>Bacteria</taxon>
        <taxon>Bacillati</taxon>
        <taxon>Actinomycetota</taxon>
        <taxon>Actinomycetes</taxon>
        <taxon>Micrococcales</taxon>
        <taxon>Brevibacteriaceae</taxon>
        <taxon>Sediminivirga</taxon>
    </lineage>
</organism>
<dbReference type="GO" id="GO:0006552">
    <property type="term" value="P:L-leucine catabolic process"/>
    <property type="evidence" value="ECO:0007669"/>
    <property type="project" value="TreeGrafter"/>
</dbReference>
<evidence type="ECO:0000256" key="11">
    <source>
        <dbReference type="ARBA" id="ARBA00047859"/>
    </source>
</evidence>
<dbReference type="Pfam" id="PF08028">
    <property type="entry name" value="Acyl-CoA_dh_2"/>
    <property type="match status" value="1"/>
</dbReference>